<dbReference type="InterPro" id="IPR016292">
    <property type="entry name" value="Epoxide_hydrolase"/>
</dbReference>
<sequence>MTIEQFTIDIPQSPLDDLSRRLEHIRWPTLAADEDWQKGVPSHFLKSLMDSWRNDFNWREQEAELNRFSHYRSEIDGYHIHFIYQRGKGPTPVPLILTHGWPDSFTRYQKVIPYLTDPARFGGSPEDAFDVIIPSIPGFGFSSCPHPAGLNNARVAKLWFKLMTDRLGYQSFCAAGGDIGSSVTRYLAALYPDHLTAIHLTDVGIIRDLMTHPQPETLTEEEQAYRQSAARWVREEGGYMSIQSTKPWTLAYGLNDSPAGLAAWIAEKYRSWSDCGGDLFNSFTPDEVLTNITLYWLTESIGTSAHIYRENLSSLPPLQKSTVPVGVACFPADILPPPRSFAEKHYHICRWSNMPRGGHFPSMEEPELFADDVRAFFRAYRLAEDSRPFYGLRRNIRPGQGYASRQIAVKSGSRR</sequence>
<dbReference type="Proteomes" id="UP000295719">
    <property type="component" value="Unassembled WGS sequence"/>
</dbReference>
<evidence type="ECO:0000256" key="3">
    <source>
        <dbReference type="ARBA" id="ARBA00022801"/>
    </source>
</evidence>
<organism evidence="6 7">
    <name type="scientific">Biostraticola tofi</name>
    <dbReference type="NCBI Taxonomy" id="466109"/>
    <lineage>
        <taxon>Bacteria</taxon>
        <taxon>Pseudomonadati</taxon>
        <taxon>Pseudomonadota</taxon>
        <taxon>Gammaproteobacteria</taxon>
        <taxon>Enterobacterales</taxon>
        <taxon>Bruguierivoracaceae</taxon>
        <taxon>Biostraticola</taxon>
    </lineage>
</organism>
<evidence type="ECO:0000256" key="1">
    <source>
        <dbReference type="ARBA" id="ARBA00010088"/>
    </source>
</evidence>
<protein>
    <submittedName>
        <fullName evidence="6">Microsomal epoxide hydrolase</fullName>
    </submittedName>
</protein>
<dbReference type="PANTHER" id="PTHR21661">
    <property type="entry name" value="EPOXIDE HYDROLASE 1-RELATED"/>
    <property type="match status" value="1"/>
</dbReference>
<evidence type="ECO:0000259" key="5">
    <source>
        <dbReference type="Pfam" id="PF06441"/>
    </source>
</evidence>
<dbReference type="PRINTS" id="PR00412">
    <property type="entry name" value="EPOXHYDRLASE"/>
</dbReference>
<evidence type="ECO:0000256" key="4">
    <source>
        <dbReference type="PIRSR" id="PIRSR001112-1"/>
    </source>
</evidence>
<feature type="active site" description="Proton donor" evidence="4">
    <location>
        <position position="308"/>
    </location>
</feature>
<feature type="active site" description="Nucleophile" evidence="4">
    <location>
        <position position="178"/>
    </location>
</feature>
<dbReference type="InterPro" id="IPR010497">
    <property type="entry name" value="Epoxide_hydro_N"/>
</dbReference>
<dbReference type="SUPFAM" id="SSF53474">
    <property type="entry name" value="alpha/beta-Hydrolases"/>
    <property type="match status" value="1"/>
</dbReference>
<dbReference type="GO" id="GO:0004301">
    <property type="term" value="F:epoxide hydrolase activity"/>
    <property type="evidence" value="ECO:0007669"/>
    <property type="project" value="TreeGrafter"/>
</dbReference>
<dbReference type="Gene3D" id="3.40.50.1820">
    <property type="entry name" value="alpha/beta hydrolase"/>
    <property type="match status" value="1"/>
</dbReference>
<reference evidence="6 7" key="1">
    <citation type="submission" date="2019-03" db="EMBL/GenBank/DDBJ databases">
        <title>Genomic Encyclopedia of Type Strains, Phase IV (KMG-IV): sequencing the most valuable type-strain genomes for metagenomic binning, comparative biology and taxonomic classification.</title>
        <authorList>
            <person name="Goeker M."/>
        </authorList>
    </citation>
    <scope>NUCLEOTIDE SEQUENCE [LARGE SCALE GENOMIC DNA]</scope>
    <source>
        <strain evidence="6 7">DSM 19580</strain>
    </source>
</reference>
<dbReference type="OrthoDB" id="9780765at2"/>
<evidence type="ECO:0000313" key="6">
    <source>
        <dbReference type="EMBL" id="TCV96787.1"/>
    </source>
</evidence>
<keyword evidence="2" id="KW-0058">Aromatic hydrocarbons catabolism</keyword>
<keyword evidence="7" id="KW-1185">Reference proteome</keyword>
<keyword evidence="3 6" id="KW-0378">Hydrolase</keyword>
<comment type="similarity">
    <text evidence="1">Belongs to the peptidase S33 family.</text>
</comment>
<evidence type="ECO:0000256" key="2">
    <source>
        <dbReference type="ARBA" id="ARBA00022797"/>
    </source>
</evidence>
<dbReference type="PANTHER" id="PTHR21661:SF35">
    <property type="entry name" value="EPOXIDE HYDROLASE"/>
    <property type="match status" value="1"/>
</dbReference>
<feature type="active site" description="Proton acceptor" evidence="4">
    <location>
        <position position="359"/>
    </location>
</feature>
<feature type="domain" description="Epoxide hydrolase N-terminal" evidence="5">
    <location>
        <begin position="3"/>
        <end position="107"/>
    </location>
</feature>
<dbReference type="PIRSF" id="PIRSF001112">
    <property type="entry name" value="Epoxide_hydrolase"/>
    <property type="match status" value="1"/>
</dbReference>
<dbReference type="GO" id="GO:0097176">
    <property type="term" value="P:epoxide metabolic process"/>
    <property type="evidence" value="ECO:0007669"/>
    <property type="project" value="TreeGrafter"/>
</dbReference>
<accession>A0A4R3YUU8</accession>
<dbReference type="AlphaFoldDB" id="A0A4R3YUU8"/>
<proteinExistence type="inferred from homology"/>
<gene>
    <name evidence="6" type="ORF">EDC52_104227</name>
</gene>
<dbReference type="InterPro" id="IPR029058">
    <property type="entry name" value="AB_hydrolase_fold"/>
</dbReference>
<comment type="caution">
    <text evidence="6">The sequence shown here is derived from an EMBL/GenBank/DDBJ whole genome shotgun (WGS) entry which is preliminary data.</text>
</comment>
<name>A0A4R3YUU8_9GAMM</name>
<evidence type="ECO:0000313" key="7">
    <source>
        <dbReference type="Proteomes" id="UP000295719"/>
    </source>
</evidence>
<dbReference type="InterPro" id="IPR000639">
    <property type="entry name" value="Epox_hydrolase-like"/>
</dbReference>
<dbReference type="EMBL" id="SMCR01000004">
    <property type="protein sequence ID" value="TCV96787.1"/>
    <property type="molecule type" value="Genomic_DNA"/>
</dbReference>
<dbReference type="Pfam" id="PF06441">
    <property type="entry name" value="EHN"/>
    <property type="match status" value="1"/>
</dbReference>
<dbReference type="RefSeq" id="WP_131865359.1">
    <property type="nucleotide sequence ID" value="NZ_SMCR01000004.1"/>
</dbReference>